<dbReference type="InParanoid" id="A7EBY5"/>
<keyword evidence="2" id="KW-1185">Reference proteome</keyword>
<dbReference type="KEGG" id="ssl:SS1G_02821"/>
<dbReference type="GeneID" id="5492885"/>
<accession>A7EBY5</accession>
<evidence type="ECO:0000313" key="1">
    <source>
        <dbReference type="EMBL" id="EDN99963.1"/>
    </source>
</evidence>
<organism evidence="1 2">
    <name type="scientific">Sclerotinia sclerotiorum (strain ATCC 18683 / 1980 / Ss-1)</name>
    <name type="common">White mold</name>
    <name type="synonym">Whetzelinia sclerotiorum</name>
    <dbReference type="NCBI Taxonomy" id="665079"/>
    <lineage>
        <taxon>Eukaryota</taxon>
        <taxon>Fungi</taxon>
        <taxon>Dikarya</taxon>
        <taxon>Ascomycota</taxon>
        <taxon>Pezizomycotina</taxon>
        <taxon>Leotiomycetes</taxon>
        <taxon>Helotiales</taxon>
        <taxon>Sclerotiniaceae</taxon>
        <taxon>Sclerotinia</taxon>
    </lineage>
</organism>
<name>A7EBY5_SCLS1</name>
<reference evidence="2" key="1">
    <citation type="journal article" date="2011" name="PLoS Genet.">
        <title>Genomic analysis of the necrotrophic fungal pathogens Sclerotinia sclerotiorum and Botrytis cinerea.</title>
        <authorList>
            <person name="Amselem J."/>
            <person name="Cuomo C.A."/>
            <person name="van Kan J.A."/>
            <person name="Viaud M."/>
            <person name="Benito E.P."/>
            <person name="Couloux A."/>
            <person name="Coutinho P.M."/>
            <person name="de Vries R.P."/>
            <person name="Dyer P.S."/>
            <person name="Fillinger S."/>
            <person name="Fournier E."/>
            <person name="Gout L."/>
            <person name="Hahn M."/>
            <person name="Kohn L."/>
            <person name="Lapalu N."/>
            <person name="Plummer K.M."/>
            <person name="Pradier J.M."/>
            <person name="Quevillon E."/>
            <person name="Sharon A."/>
            <person name="Simon A."/>
            <person name="ten Have A."/>
            <person name="Tudzynski B."/>
            <person name="Tudzynski P."/>
            <person name="Wincker P."/>
            <person name="Andrew M."/>
            <person name="Anthouard V."/>
            <person name="Beever R.E."/>
            <person name="Beffa R."/>
            <person name="Benoit I."/>
            <person name="Bouzid O."/>
            <person name="Brault B."/>
            <person name="Chen Z."/>
            <person name="Choquer M."/>
            <person name="Collemare J."/>
            <person name="Cotton P."/>
            <person name="Danchin E.G."/>
            <person name="Da Silva C."/>
            <person name="Gautier A."/>
            <person name="Giraud C."/>
            <person name="Giraud T."/>
            <person name="Gonzalez C."/>
            <person name="Grossetete S."/>
            <person name="Guldener U."/>
            <person name="Henrissat B."/>
            <person name="Howlett B.J."/>
            <person name="Kodira C."/>
            <person name="Kretschmer M."/>
            <person name="Lappartient A."/>
            <person name="Leroch M."/>
            <person name="Levis C."/>
            <person name="Mauceli E."/>
            <person name="Neuveglise C."/>
            <person name="Oeser B."/>
            <person name="Pearson M."/>
            <person name="Poulain J."/>
            <person name="Poussereau N."/>
            <person name="Quesneville H."/>
            <person name="Rascle C."/>
            <person name="Schumacher J."/>
            <person name="Segurens B."/>
            <person name="Sexton A."/>
            <person name="Silva E."/>
            <person name="Sirven C."/>
            <person name="Soanes D.M."/>
            <person name="Talbot N.J."/>
            <person name="Templeton M."/>
            <person name="Yandava C."/>
            <person name="Yarden O."/>
            <person name="Zeng Q."/>
            <person name="Rollins J.A."/>
            <person name="Lebrun M.H."/>
            <person name="Dickman M."/>
        </authorList>
    </citation>
    <scope>NUCLEOTIDE SEQUENCE [LARGE SCALE GENOMIC DNA]</scope>
    <source>
        <strain evidence="2">ATCC 18683 / 1980 / Ss-1</strain>
    </source>
</reference>
<dbReference type="HOGENOM" id="CLU_3359978_0_0_1"/>
<dbReference type="EMBL" id="CH476623">
    <property type="protein sequence ID" value="EDN99963.1"/>
    <property type="molecule type" value="Genomic_DNA"/>
</dbReference>
<dbReference type="RefSeq" id="XP_001596601.1">
    <property type="nucleotide sequence ID" value="XM_001596551.1"/>
</dbReference>
<dbReference type="AlphaFoldDB" id="A7EBY5"/>
<protein>
    <submittedName>
        <fullName evidence="1">Uncharacterized protein</fullName>
    </submittedName>
</protein>
<proteinExistence type="predicted"/>
<gene>
    <name evidence="1" type="ORF">SS1G_02821</name>
</gene>
<dbReference type="Proteomes" id="UP000001312">
    <property type="component" value="Unassembled WGS sequence"/>
</dbReference>
<evidence type="ECO:0000313" key="2">
    <source>
        <dbReference type="Proteomes" id="UP000001312"/>
    </source>
</evidence>
<sequence length="36" mass="3945">MASMIIAIHTLLLPAQAFKRVKRVIAPIVEGKTGRN</sequence>